<sequence length="514" mass="59853">MNRATYKQYGSEKFCKRIYLVAPKHPDNFWSMQGTADVLGAKTLMPNAALATLMALTPAGVDIRYTLADENISTIDFDYPCDLVAITGGTLHARRIHDLCDRFKQKGRQIALGGTYASIEHDRCDGLADYLFVGEAEYTWPLFLKQWMIGTARKVYTQEEYIDMKDSPPPDWSLISAGDYVNISIQTSRGCPNQCDFCDVIQYVGRNYRTKSIEQILAELDNALDIGARTVFFSDDNFLGNKQFTRELLSRVIAWNVQQERPLSFSTQITVQVADDDELLKMFADAKFSVLFLGVETVRKESLAEVHKSRNVDRDIFERIRKISRYGIVPFIGLIVGFDNDDEGVFKDLEDFLNATDSPIAGVSLLNAPRHTPLYKRLRQENRLTDNSFSGEWQLQSNIIPKQMTPERLNELYWDFFQKLYKPDFFEDRFLRWLQNVDYFSTVYVNRKADAKQMVFGIRIFKYFLFNADRDVRMLFFRMLRKTWKINPKLMRRFFTVITQYTHFHSFVEKGRKP</sequence>
<keyword evidence="4" id="KW-0408">Iron</keyword>
<evidence type="ECO:0000256" key="1">
    <source>
        <dbReference type="ARBA" id="ARBA00001966"/>
    </source>
</evidence>
<dbReference type="InterPro" id="IPR034530">
    <property type="entry name" value="HpnP-like"/>
</dbReference>
<dbReference type="InterPro" id="IPR025274">
    <property type="entry name" value="DUF4070"/>
</dbReference>
<evidence type="ECO:0000256" key="2">
    <source>
        <dbReference type="ARBA" id="ARBA00022691"/>
    </source>
</evidence>
<reference evidence="7" key="1">
    <citation type="journal article" date="2024" name="Syst. Appl. Microbiol.">
        <title>First single-strain enrichments of Electrothrix cable bacteria, description of E. aestuarii sp. nov. and E. rattekaaiensis sp. nov., and proposal of a cable bacteria taxonomy following the rules of the SeqCode.</title>
        <authorList>
            <person name="Plum-Jensen L.E."/>
            <person name="Schramm A."/>
            <person name="Marshall I.P.G."/>
        </authorList>
    </citation>
    <scope>NUCLEOTIDE SEQUENCE</scope>
    <source>
        <strain evidence="7">Rat1</strain>
    </source>
</reference>
<keyword evidence="3" id="KW-0479">Metal-binding</keyword>
<dbReference type="GO" id="GO:0005829">
    <property type="term" value="C:cytosol"/>
    <property type="evidence" value="ECO:0007669"/>
    <property type="project" value="TreeGrafter"/>
</dbReference>
<accession>A0AAU8LZ40</accession>
<dbReference type="InterPro" id="IPR058240">
    <property type="entry name" value="rSAM_sf"/>
</dbReference>
<name>A0AAU8LZ40_9BACT</name>
<dbReference type="KEGG" id="eaj:Q3M24_07240"/>
<dbReference type="SFLD" id="SFLDG01123">
    <property type="entry name" value="methyltransferase_(Class_B)"/>
    <property type="match status" value="1"/>
</dbReference>
<dbReference type="SMART" id="SM00729">
    <property type="entry name" value="Elp3"/>
    <property type="match status" value="1"/>
</dbReference>
<dbReference type="SFLD" id="SFLDS00029">
    <property type="entry name" value="Radical_SAM"/>
    <property type="match status" value="1"/>
</dbReference>
<dbReference type="Gene3D" id="3.40.50.280">
    <property type="entry name" value="Cobalamin-binding domain"/>
    <property type="match status" value="1"/>
</dbReference>
<evidence type="ECO:0000259" key="6">
    <source>
        <dbReference type="PROSITE" id="PS51918"/>
    </source>
</evidence>
<evidence type="ECO:0000256" key="5">
    <source>
        <dbReference type="ARBA" id="ARBA00023014"/>
    </source>
</evidence>
<dbReference type="Pfam" id="PF13282">
    <property type="entry name" value="DUF4070"/>
    <property type="match status" value="1"/>
</dbReference>
<dbReference type="PROSITE" id="PS51918">
    <property type="entry name" value="RADICAL_SAM"/>
    <property type="match status" value="1"/>
</dbReference>
<dbReference type="SFLD" id="SFLDG01082">
    <property type="entry name" value="B12-binding_domain_containing"/>
    <property type="match status" value="1"/>
</dbReference>
<dbReference type="InterPro" id="IPR034466">
    <property type="entry name" value="Methyltransferase_Class_B"/>
</dbReference>
<dbReference type="InterPro" id="IPR007197">
    <property type="entry name" value="rSAM"/>
</dbReference>
<reference evidence="7" key="2">
    <citation type="submission" date="2024-06" db="EMBL/GenBank/DDBJ databases">
        <authorList>
            <person name="Plum-Jensen L.E."/>
            <person name="Schramm A."/>
            <person name="Marshall I.P.G."/>
        </authorList>
    </citation>
    <scope>NUCLEOTIDE SEQUENCE</scope>
    <source>
        <strain evidence="7">Rat1</strain>
    </source>
</reference>
<dbReference type="GO" id="GO:0046872">
    <property type="term" value="F:metal ion binding"/>
    <property type="evidence" value="ECO:0007669"/>
    <property type="project" value="UniProtKB-KW"/>
</dbReference>
<dbReference type="Gene3D" id="3.80.30.20">
    <property type="entry name" value="tm_1862 like domain"/>
    <property type="match status" value="1"/>
</dbReference>
<comment type="cofactor">
    <cofactor evidence="1">
        <name>[4Fe-4S] cluster</name>
        <dbReference type="ChEBI" id="CHEBI:49883"/>
    </cofactor>
</comment>
<feature type="domain" description="Radical SAM core" evidence="6">
    <location>
        <begin position="175"/>
        <end position="407"/>
    </location>
</feature>
<dbReference type="EMBL" id="CP159373">
    <property type="protein sequence ID" value="XCN74531.1"/>
    <property type="molecule type" value="Genomic_DNA"/>
</dbReference>
<keyword evidence="2" id="KW-0949">S-adenosyl-L-methionine</keyword>
<keyword evidence="5" id="KW-0411">Iron-sulfur</keyword>
<dbReference type="InterPro" id="IPR006638">
    <property type="entry name" value="Elp3/MiaA/NifB-like_rSAM"/>
</dbReference>
<evidence type="ECO:0000313" key="7">
    <source>
        <dbReference type="EMBL" id="XCN74531.1"/>
    </source>
</evidence>
<organism evidence="7">
    <name type="scientific">Candidatus Electrothrix aestuarii</name>
    <dbReference type="NCBI Taxonomy" id="3062594"/>
    <lineage>
        <taxon>Bacteria</taxon>
        <taxon>Pseudomonadati</taxon>
        <taxon>Thermodesulfobacteriota</taxon>
        <taxon>Desulfobulbia</taxon>
        <taxon>Desulfobulbales</taxon>
        <taxon>Desulfobulbaceae</taxon>
        <taxon>Candidatus Electrothrix</taxon>
    </lineage>
</organism>
<dbReference type="GO" id="GO:0051539">
    <property type="term" value="F:4 iron, 4 sulfur cluster binding"/>
    <property type="evidence" value="ECO:0007669"/>
    <property type="project" value="UniProtKB-KW"/>
</dbReference>
<proteinExistence type="predicted"/>
<evidence type="ECO:0000256" key="4">
    <source>
        <dbReference type="ARBA" id="ARBA00023004"/>
    </source>
</evidence>
<dbReference type="AlphaFoldDB" id="A0AAU8LZ40"/>
<dbReference type="SFLD" id="SFLDF00303">
    <property type="entry name" value="hopanoid_C2-methyltransferase"/>
    <property type="match status" value="1"/>
</dbReference>
<dbReference type="PANTHER" id="PTHR43409:SF3">
    <property type="entry name" value="HYPOTHETICAL METHYLTRANSFERASE"/>
    <property type="match status" value="1"/>
</dbReference>
<dbReference type="InterPro" id="IPR023404">
    <property type="entry name" value="rSAM_horseshoe"/>
</dbReference>
<gene>
    <name evidence="7" type="ORF">Q3M24_07240</name>
</gene>
<dbReference type="CDD" id="cd01335">
    <property type="entry name" value="Radical_SAM"/>
    <property type="match status" value="1"/>
</dbReference>
<dbReference type="GO" id="GO:0003824">
    <property type="term" value="F:catalytic activity"/>
    <property type="evidence" value="ECO:0007669"/>
    <property type="project" value="InterPro"/>
</dbReference>
<dbReference type="SUPFAM" id="SSF102114">
    <property type="entry name" value="Radical SAM enzymes"/>
    <property type="match status" value="1"/>
</dbReference>
<dbReference type="InterPro" id="IPR051198">
    <property type="entry name" value="BchE-like"/>
</dbReference>
<protein>
    <submittedName>
        <fullName evidence="7">Radical SAM protein</fullName>
    </submittedName>
</protein>
<evidence type="ECO:0000256" key="3">
    <source>
        <dbReference type="ARBA" id="ARBA00022723"/>
    </source>
</evidence>
<dbReference type="Pfam" id="PF04055">
    <property type="entry name" value="Radical_SAM"/>
    <property type="match status" value="1"/>
</dbReference>
<dbReference type="PANTHER" id="PTHR43409">
    <property type="entry name" value="ANAEROBIC MAGNESIUM-PROTOPORPHYRIN IX MONOMETHYL ESTER CYCLASE-RELATED"/>
    <property type="match status" value="1"/>
</dbReference>